<dbReference type="KEGG" id="pstg:E8M01_10745"/>
<dbReference type="RefSeq" id="WP_136960111.1">
    <property type="nucleotide sequence ID" value="NZ_CP039690.1"/>
</dbReference>
<organism evidence="2 3">
    <name type="scientific">Phreatobacter stygius</name>
    <dbReference type="NCBI Taxonomy" id="1940610"/>
    <lineage>
        <taxon>Bacteria</taxon>
        <taxon>Pseudomonadati</taxon>
        <taxon>Pseudomonadota</taxon>
        <taxon>Alphaproteobacteria</taxon>
        <taxon>Hyphomicrobiales</taxon>
        <taxon>Phreatobacteraceae</taxon>
        <taxon>Phreatobacter</taxon>
    </lineage>
</organism>
<dbReference type="EMBL" id="CP039690">
    <property type="protein sequence ID" value="QCI64659.1"/>
    <property type="molecule type" value="Genomic_DNA"/>
</dbReference>
<protein>
    <submittedName>
        <fullName evidence="2">Histidine kinase</fullName>
    </submittedName>
</protein>
<dbReference type="OrthoDB" id="9805893at2"/>
<evidence type="ECO:0000313" key="3">
    <source>
        <dbReference type="Proteomes" id="UP000298781"/>
    </source>
</evidence>
<keyword evidence="1" id="KW-0472">Membrane</keyword>
<keyword evidence="3" id="KW-1185">Reference proteome</keyword>
<dbReference type="GO" id="GO:0016301">
    <property type="term" value="F:kinase activity"/>
    <property type="evidence" value="ECO:0007669"/>
    <property type="project" value="UniProtKB-KW"/>
</dbReference>
<keyword evidence="2" id="KW-0808">Transferase</keyword>
<reference evidence="2 3" key="1">
    <citation type="submission" date="2019-04" db="EMBL/GenBank/DDBJ databases">
        <title>Phreatobacter aquaticus sp. nov.</title>
        <authorList>
            <person name="Choi A."/>
        </authorList>
    </citation>
    <scope>NUCLEOTIDE SEQUENCE [LARGE SCALE GENOMIC DNA]</scope>
    <source>
        <strain evidence="2 3">KCTC 52518</strain>
    </source>
</reference>
<keyword evidence="2" id="KW-0418">Kinase</keyword>
<keyword evidence="1" id="KW-1133">Transmembrane helix</keyword>
<keyword evidence="1" id="KW-0812">Transmembrane</keyword>
<sequence>MPTLMRFLTIMVVLGGLVFASMLAFAYLVDPEPRDMTVTIPANRLQPKR</sequence>
<gene>
    <name evidence="2" type="ORF">E8M01_10745</name>
</gene>
<evidence type="ECO:0000256" key="1">
    <source>
        <dbReference type="SAM" id="Phobius"/>
    </source>
</evidence>
<dbReference type="AlphaFoldDB" id="A0A4D7AUT7"/>
<name>A0A4D7AUT7_9HYPH</name>
<dbReference type="Proteomes" id="UP000298781">
    <property type="component" value="Chromosome"/>
</dbReference>
<accession>A0A4D7AUT7</accession>
<proteinExistence type="predicted"/>
<evidence type="ECO:0000313" key="2">
    <source>
        <dbReference type="EMBL" id="QCI64659.1"/>
    </source>
</evidence>
<feature type="transmembrane region" description="Helical" evidence="1">
    <location>
        <begin position="7"/>
        <end position="29"/>
    </location>
</feature>